<name>A0A844GIN8_9FIRM</name>
<reference evidence="1 2" key="1">
    <citation type="submission" date="2019-11" db="EMBL/GenBank/DDBJ databases">
        <title>Draft genome sequence of Blautia luti DSM 14534T, isolated from human stool.</title>
        <authorList>
            <person name="Ortiz R."/>
            <person name="Melis-Arcos F."/>
            <person name="Covarrubias P."/>
            <person name="Cardenas J.P."/>
            <person name="Perez-Donoso J."/>
            <person name="Almonacid D."/>
        </authorList>
    </citation>
    <scope>NUCLEOTIDE SEQUENCE [LARGE SCALE GENOMIC DNA]</scope>
    <source>
        <strain evidence="1 2">DSM 14534</strain>
    </source>
</reference>
<dbReference type="RefSeq" id="WP_154779447.1">
    <property type="nucleotide sequence ID" value="NZ_WMBC01000001.1"/>
</dbReference>
<accession>A0A844GIN8</accession>
<dbReference type="EMBL" id="WMBC01000001">
    <property type="protein sequence ID" value="MTD59755.1"/>
    <property type="molecule type" value="Genomic_DNA"/>
</dbReference>
<sequence length="684" mass="77993">MNPKKIMCNITDMCTIADNKSKEICSIVTDKAISDAEVGNGLMEQTTDCTNAREMVTTVGNAMPDAKVYQYLAEQIRSSKTTETTNPVQQAGLTNLQSRFVDRTIKSVYGMNPYVNIVHVGSLPAEFQYNDEEFQTTQDGKLFYKGKELMNCVVRIIQTISVKTRIEYKCEVYTGGLMLERIVSSGKFTSINWLQETIPGFATKGEKNVASHAIYKYLNNIVARYGHKNILEKEKKPGWIKVNDKLIYLTPCGTIPVSENQIVSEYGQCFRNIESGQEGNIHLFLKMTELTPGNWTAPVICLYTVMSFSYSLLKMADILPKFVLFVNGPRGSYKTSMSLILTQLERTESPKYNLKARAAGLETGYKEYKDAVMLVDDLAPTEELRERNIMQSNLELVVRAFGDGTGVKRNYDFQNEKFDGEQYEAEGGAVITGEYTTGCESSLARCLFVPLKRDEVDVDRLTELQEQKTALTTFLVGYINYLSQRYRDIIPFLKTRGKELRSQCKGLFSNPRYGEYYAQLMVVAELVFKKYAIETNQLDFDQAEQLMIRFNTYIQEAIHYNDRVLIEKSPIVTLCQAIITKITENKFPVVPRNAQIDDARHYILEDAEKWYIRQGDILTMKNEYEAENGIKRVEVTAARLAKDLCDKEIAMPCDEGKTHRYAKKIGKYRYVVIDKMKLNQVANL</sequence>
<proteinExistence type="predicted"/>
<comment type="caution">
    <text evidence="1">The sequence shown here is derived from an EMBL/GenBank/DDBJ whole genome shotgun (WGS) entry which is preliminary data.</text>
</comment>
<evidence type="ECO:0000313" key="1">
    <source>
        <dbReference type="EMBL" id="MTD59755.1"/>
    </source>
</evidence>
<evidence type="ECO:0008006" key="3">
    <source>
        <dbReference type="Google" id="ProtNLM"/>
    </source>
</evidence>
<dbReference type="AlphaFoldDB" id="A0A844GIN8"/>
<gene>
    <name evidence="1" type="ORF">GKZ57_00305</name>
</gene>
<organism evidence="1 2">
    <name type="scientific">Blautia luti DSM 14534 = JCM 17040</name>
    <dbReference type="NCBI Taxonomy" id="649762"/>
    <lineage>
        <taxon>Bacteria</taxon>
        <taxon>Bacillati</taxon>
        <taxon>Bacillota</taxon>
        <taxon>Clostridia</taxon>
        <taxon>Lachnospirales</taxon>
        <taxon>Lachnospiraceae</taxon>
        <taxon>Blautia</taxon>
    </lineage>
</organism>
<evidence type="ECO:0000313" key="2">
    <source>
        <dbReference type="Proteomes" id="UP000437824"/>
    </source>
</evidence>
<protein>
    <recommendedName>
        <fullName evidence="3">DUF927 domain-containing protein</fullName>
    </recommendedName>
</protein>
<dbReference type="Proteomes" id="UP000437824">
    <property type="component" value="Unassembled WGS sequence"/>
</dbReference>